<dbReference type="Proteomes" id="UP000267606">
    <property type="component" value="Unassembled WGS sequence"/>
</dbReference>
<sequence>MFTDHLQLYITQESKFKTLGELIHHHSLHADGLICTLLYPAPKKERPPMVFSLSPTQPDEWEVERSEIIMRNKLGGGQYGDVYEGYWKKHEKVVAVKTLKEEAMALHDFLAEAAIMKDLHHPNLVQLMGVCTREPPFYIITEYMNRGNLLDYLRFVT</sequence>
<evidence type="ECO:0000256" key="5">
    <source>
        <dbReference type="ARBA" id="ARBA00022840"/>
    </source>
</evidence>
<keyword evidence="3 8" id="KW-0547">Nucleotide-binding</keyword>
<dbReference type="InterPro" id="IPR036860">
    <property type="entry name" value="SH2_dom_sf"/>
</dbReference>
<evidence type="ECO:0000256" key="3">
    <source>
        <dbReference type="ARBA" id="ARBA00022741"/>
    </source>
</evidence>
<name>A0A183HHX5_9BILA</name>
<keyword evidence="5 8" id="KW-0067">ATP-binding</keyword>
<dbReference type="STRING" id="387005.A0A183HHX5"/>
<keyword evidence="4" id="KW-0418">Kinase</keyword>
<evidence type="ECO:0000256" key="1">
    <source>
        <dbReference type="ARBA" id="ARBA00011903"/>
    </source>
</evidence>
<dbReference type="PROSITE" id="PS00107">
    <property type="entry name" value="PROTEIN_KINASE_ATP"/>
    <property type="match status" value="1"/>
</dbReference>
<dbReference type="PROSITE" id="PS50011">
    <property type="entry name" value="PROTEIN_KINASE_DOM"/>
    <property type="match status" value="1"/>
</dbReference>
<dbReference type="PANTHER" id="PTHR24418">
    <property type="entry name" value="TYROSINE-PROTEIN KINASE"/>
    <property type="match status" value="1"/>
</dbReference>
<dbReference type="InterPro" id="IPR020635">
    <property type="entry name" value="Tyr_kinase_cat_dom"/>
</dbReference>
<feature type="binding site" evidence="8">
    <location>
        <position position="97"/>
    </location>
    <ligand>
        <name>ATP</name>
        <dbReference type="ChEBI" id="CHEBI:30616"/>
    </ligand>
</feature>
<evidence type="ECO:0000313" key="12">
    <source>
        <dbReference type="WBParaSite" id="OFLC_0000708601-mRNA-1"/>
    </source>
</evidence>
<reference evidence="10 11" key="2">
    <citation type="submission" date="2018-11" db="EMBL/GenBank/DDBJ databases">
        <authorList>
            <consortium name="Pathogen Informatics"/>
        </authorList>
    </citation>
    <scope>NUCLEOTIDE SEQUENCE [LARGE SCALE GENOMIC DNA]</scope>
</reference>
<keyword evidence="6" id="KW-0727">SH2 domain</keyword>
<evidence type="ECO:0000313" key="10">
    <source>
        <dbReference type="EMBL" id="VDO49251.1"/>
    </source>
</evidence>
<evidence type="ECO:0000259" key="9">
    <source>
        <dbReference type="PROSITE" id="PS50011"/>
    </source>
</evidence>
<evidence type="ECO:0000313" key="11">
    <source>
        <dbReference type="Proteomes" id="UP000267606"/>
    </source>
</evidence>
<keyword evidence="11" id="KW-1185">Reference proteome</keyword>
<keyword evidence="2" id="KW-0808">Transferase</keyword>
<evidence type="ECO:0000256" key="2">
    <source>
        <dbReference type="ARBA" id="ARBA00022679"/>
    </source>
</evidence>
<dbReference type="AlphaFoldDB" id="A0A183HHX5"/>
<feature type="domain" description="Protein kinase" evidence="9">
    <location>
        <begin position="68"/>
        <end position="157"/>
    </location>
</feature>
<evidence type="ECO:0000256" key="8">
    <source>
        <dbReference type="PROSITE-ProRule" id="PRU10141"/>
    </source>
</evidence>
<dbReference type="InterPro" id="IPR050198">
    <property type="entry name" value="Non-receptor_tyrosine_kinases"/>
</dbReference>
<dbReference type="Gene3D" id="3.30.505.10">
    <property type="entry name" value="SH2 domain"/>
    <property type="match status" value="1"/>
</dbReference>
<keyword evidence="7" id="KW-0829">Tyrosine-protein kinase</keyword>
<reference evidence="12" key="1">
    <citation type="submission" date="2016-06" db="UniProtKB">
        <authorList>
            <consortium name="WormBaseParasite"/>
        </authorList>
    </citation>
    <scope>IDENTIFICATION</scope>
</reference>
<gene>
    <name evidence="10" type="ORF">OFLC_LOCUS7086</name>
</gene>
<dbReference type="InterPro" id="IPR011009">
    <property type="entry name" value="Kinase-like_dom_sf"/>
</dbReference>
<organism evidence="12">
    <name type="scientific">Onchocerca flexuosa</name>
    <dbReference type="NCBI Taxonomy" id="387005"/>
    <lineage>
        <taxon>Eukaryota</taxon>
        <taxon>Metazoa</taxon>
        <taxon>Ecdysozoa</taxon>
        <taxon>Nematoda</taxon>
        <taxon>Chromadorea</taxon>
        <taxon>Rhabditida</taxon>
        <taxon>Spirurina</taxon>
        <taxon>Spiruromorpha</taxon>
        <taxon>Filarioidea</taxon>
        <taxon>Onchocercidae</taxon>
        <taxon>Onchocerca</taxon>
    </lineage>
</organism>
<dbReference type="InterPro" id="IPR001245">
    <property type="entry name" value="Ser-Thr/Tyr_kinase_cat_dom"/>
</dbReference>
<protein>
    <recommendedName>
        <fullName evidence="1">non-specific protein-tyrosine kinase</fullName>
        <ecNumber evidence="1">2.7.10.2</ecNumber>
    </recommendedName>
</protein>
<dbReference type="GO" id="GO:0005524">
    <property type="term" value="F:ATP binding"/>
    <property type="evidence" value="ECO:0007669"/>
    <property type="project" value="UniProtKB-UniRule"/>
</dbReference>
<evidence type="ECO:0000256" key="6">
    <source>
        <dbReference type="ARBA" id="ARBA00022999"/>
    </source>
</evidence>
<dbReference type="SUPFAM" id="SSF55550">
    <property type="entry name" value="SH2 domain"/>
    <property type="match status" value="1"/>
</dbReference>
<dbReference type="Gene3D" id="3.30.200.20">
    <property type="entry name" value="Phosphorylase Kinase, domain 1"/>
    <property type="match status" value="1"/>
</dbReference>
<dbReference type="InterPro" id="IPR000719">
    <property type="entry name" value="Prot_kinase_dom"/>
</dbReference>
<evidence type="ECO:0000256" key="4">
    <source>
        <dbReference type="ARBA" id="ARBA00022777"/>
    </source>
</evidence>
<proteinExistence type="predicted"/>
<dbReference type="SMART" id="SM00219">
    <property type="entry name" value="TyrKc"/>
    <property type="match status" value="1"/>
</dbReference>
<dbReference type="Pfam" id="PF07714">
    <property type="entry name" value="PK_Tyr_Ser-Thr"/>
    <property type="match status" value="1"/>
</dbReference>
<dbReference type="InterPro" id="IPR017441">
    <property type="entry name" value="Protein_kinase_ATP_BS"/>
</dbReference>
<dbReference type="SUPFAM" id="SSF56112">
    <property type="entry name" value="Protein kinase-like (PK-like)"/>
    <property type="match status" value="1"/>
</dbReference>
<dbReference type="WBParaSite" id="OFLC_0000708601-mRNA-1">
    <property type="protein sequence ID" value="OFLC_0000708601-mRNA-1"/>
    <property type="gene ID" value="OFLC_0000708601"/>
</dbReference>
<accession>A0A183HHX5</accession>
<dbReference type="EC" id="2.7.10.2" evidence="1"/>
<dbReference type="FunFam" id="3.30.200.20:FF:000037">
    <property type="entry name" value="Tyrosine-protein kinase"/>
    <property type="match status" value="1"/>
</dbReference>
<dbReference type="GO" id="GO:0004715">
    <property type="term" value="F:non-membrane spanning protein tyrosine kinase activity"/>
    <property type="evidence" value="ECO:0007669"/>
    <property type="project" value="UniProtKB-EC"/>
</dbReference>
<evidence type="ECO:0000256" key="7">
    <source>
        <dbReference type="ARBA" id="ARBA00023137"/>
    </source>
</evidence>
<dbReference type="EMBL" id="UZAJ01007151">
    <property type="protein sequence ID" value="VDO49251.1"/>
    <property type="molecule type" value="Genomic_DNA"/>
</dbReference>